<keyword evidence="3 8" id="KW-0548">Nucleotidyltransferase</keyword>
<dbReference type="GO" id="GO:0006790">
    <property type="term" value="P:sulfur compound metabolic process"/>
    <property type="evidence" value="ECO:0007669"/>
    <property type="project" value="InterPro"/>
</dbReference>
<evidence type="ECO:0000256" key="1">
    <source>
        <dbReference type="ARBA" id="ARBA00012391"/>
    </source>
</evidence>
<dbReference type="GO" id="GO:0005525">
    <property type="term" value="F:GTP binding"/>
    <property type="evidence" value="ECO:0007669"/>
    <property type="project" value="UniProtKB-KW"/>
</dbReference>
<keyword evidence="4" id="KW-0547">Nucleotide-binding</keyword>
<dbReference type="Gene3D" id="3.40.50.300">
    <property type="entry name" value="P-loop containing nucleotide triphosphate hydrolases"/>
    <property type="match status" value="1"/>
</dbReference>
<dbReference type="EMBL" id="JACJIQ010000011">
    <property type="protein sequence ID" value="MBA9078140.1"/>
    <property type="molecule type" value="Genomic_DNA"/>
</dbReference>
<dbReference type="Proteomes" id="UP000563094">
    <property type="component" value="Unassembled WGS sequence"/>
</dbReference>
<dbReference type="SUPFAM" id="SSF50465">
    <property type="entry name" value="EF-Tu/eEF-1alpha/eIF2-gamma C-terminal domain"/>
    <property type="match status" value="1"/>
</dbReference>
<dbReference type="CDD" id="cd03695">
    <property type="entry name" value="CysN_NodQ_II"/>
    <property type="match status" value="1"/>
</dbReference>
<keyword evidence="5" id="KW-0067">ATP-binding</keyword>
<dbReference type="NCBIfam" id="TIGR00231">
    <property type="entry name" value="small_GTP"/>
    <property type="match status" value="1"/>
</dbReference>
<reference evidence="8 9" key="1">
    <citation type="submission" date="2020-08" db="EMBL/GenBank/DDBJ databases">
        <title>Genomic Encyclopedia of Type Strains, Phase IV (KMG-IV): sequencing the most valuable type-strain genomes for metagenomic binning, comparative biology and taxonomic classification.</title>
        <authorList>
            <person name="Goeker M."/>
        </authorList>
    </citation>
    <scope>NUCLEOTIDE SEQUENCE [LARGE SCALE GENOMIC DNA]</scope>
    <source>
        <strain evidence="8 9">DSM 29854</strain>
    </source>
</reference>
<comment type="caution">
    <text evidence="8">The sequence shown here is derived from an EMBL/GenBank/DDBJ whole genome shotgun (WGS) entry which is preliminary data.</text>
</comment>
<dbReference type="InterPro" id="IPR005225">
    <property type="entry name" value="Small_GTP-bd"/>
</dbReference>
<dbReference type="FunFam" id="3.40.50.300:FF:000119">
    <property type="entry name" value="Sulfate adenylyltransferase subunit 1"/>
    <property type="match status" value="1"/>
</dbReference>
<keyword evidence="9" id="KW-1185">Reference proteome</keyword>
<evidence type="ECO:0000313" key="8">
    <source>
        <dbReference type="EMBL" id="MBA9078140.1"/>
    </source>
</evidence>
<dbReference type="NCBIfam" id="TIGR02034">
    <property type="entry name" value="CysN"/>
    <property type="match status" value="1"/>
</dbReference>
<dbReference type="InterPro" id="IPR027417">
    <property type="entry name" value="P-loop_NTPase"/>
</dbReference>
<dbReference type="InterPro" id="IPR054696">
    <property type="entry name" value="GTP-eEF1A_C"/>
</dbReference>
<evidence type="ECO:0000256" key="3">
    <source>
        <dbReference type="ARBA" id="ARBA00022695"/>
    </source>
</evidence>
<dbReference type="PRINTS" id="PR00315">
    <property type="entry name" value="ELONGATNFCT"/>
</dbReference>
<dbReference type="EC" id="2.7.7.4" evidence="1"/>
<dbReference type="PANTHER" id="PTHR23115">
    <property type="entry name" value="TRANSLATION FACTOR"/>
    <property type="match status" value="1"/>
</dbReference>
<proteinExistence type="predicted"/>
<dbReference type="Gene3D" id="2.40.30.10">
    <property type="entry name" value="Translation factors"/>
    <property type="match status" value="2"/>
</dbReference>
<dbReference type="InterPro" id="IPR011779">
    <property type="entry name" value="SO4_adenylTrfase_lsu"/>
</dbReference>
<dbReference type="PROSITE" id="PS00301">
    <property type="entry name" value="G_TR_1"/>
    <property type="match status" value="1"/>
</dbReference>
<dbReference type="SUPFAM" id="SSF52540">
    <property type="entry name" value="P-loop containing nucleoside triphosphate hydrolases"/>
    <property type="match status" value="1"/>
</dbReference>
<dbReference type="Pfam" id="PF00009">
    <property type="entry name" value="GTP_EFTU"/>
    <property type="match status" value="1"/>
</dbReference>
<dbReference type="InterPro" id="IPR041757">
    <property type="entry name" value="CysN_GTP-bd"/>
</dbReference>
<evidence type="ECO:0000256" key="6">
    <source>
        <dbReference type="ARBA" id="ARBA00023134"/>
    </source>
</evidence>
<dbReference type="InterPro" id="IPR009001">
    <property type="entry name" value="Transl_elong_EF1A/Init_IF2_C"/>
</dbReference>
<name>A0A839GHQ8_9BACT</name>
<dbReference type="RefSeq" id="WP_182513436.1">
    <property type="nucleotide sequence ID" value="NZ_JACJIQ010000011.1"/>
</dbReference>
<dbReference type="GO" id="GO:0005524">
    <property type="term" value="F:ATP binding"/>
    <property type="evidence" value="ECO:0007669"/>
    <property type="project" value="UniProtKB-KW"/>
</dbReference>
<dbReference type="AlphaFoldDB" id="A0A839GHQ8"/>
<feature type="domain" description="Tr-type G" evidence="7">
    <location>
        <begin position="1"/>
        <end position="216"/>
    </location>
</feature>
<dbReference type="InterPro" id="IPR000795">
    <property type="entry name" value="T_Tr_GTP-bd_dom"/>
</dbReference>
<keyword evidence="2 8" id="KW-0808">Transferase</keyword>
<dbReference type="SUPFAM" id="SSF50447">
    <property type="entry name" value="Translation proteins"/>
    <property type="match status" value="1"/>
</dbReference>
<organism evidence="8 9">
    <name type="scientific">Rufibacter quisquiliarum</name>
    <dbReference type="NCBI Taxonomy" id="1549639"/>
    <lineage>
        <taxon>Bacteria</taxon>
        <taxon>Pseudomonadati</taxon>
        <taxon>Bacteroidota</taxon>
        <taxon>Cytophagia</taxon>
        <taxon>Cytophagales</taxon>
        <taxon>Hymenobacteraceae</taxon>
        <taxon>Rufibacter</taxon>
    </lineage>
</organism>
<dbReference type="CDD" id="cd04166">
    <property type="entry name" value="CysN_ATPS"/>
    <property type="match status" value="1"/>
</dbReference>
<keyword evidence="6" id="KW-0342">GTP-binding</keyword>
<dbReference type="Pfam" id="PF22594">
    <property type="entry name" value="GTP-eEF1A_C"/>
    <property type="match status" value="1"/>
</dbReference>
<protein>
    <recommendedName>
        <fullName evidence="1">sulfate adenylyltransferase</fullName>
        <ecNumber evidence="1">2.7.7.4</ecNumber>
    </recommendedName>
</protein>
<evidence type="ECO:0000256" key="4">
    <source>
        <dbReference type="ARBA" id="ARBA00022741"/>
    </source>
</evidence>
<dbReference type="PROSITE" id="PS51722">
    <property type="entry name" value="G_TR_2"/>
    <property type="match status" value="1"/>
</dbReference>
<evidence type="ECO:0000256" key="2">
    <source>
        <dbReference type="ARBA" id="ARBA00022679"/>
    </source>
</evidence>
<evidence type="ECO:0000259" key="7">
    <source>
        <dbReference type="PROSITE" id="PS51722"/>
    </source>
</evidence>
<evidence type="ECO:0000313" key="9">
    <source>
        <dbReference type="Proteomes" id="UP000563094"/>
    </source>
</evidence>
<dbReference type="InterPro" id="IPR044138">
    <property type="entry name" value="CysN_II"/>
</dbReference>
<dbReference type="InterPro" id="IPR044139">
    <property type="entry name" value="CysN_NoDQ_III"/>
</dbReference>
<accession>A0A839GHQ8</accession>
<evidence type="ECO:0000256" key="5">
    <source>
        <dbReference type="ARBA" id="ARBA00022840"/>
    </source>
</evidence>
<dbReference type="CDD" id="cd04095">
    <property type="entry name" value="CysN_NoDQ_III"/>
    <property type="match status" value="1"/>
</dbReference>
<dbReference type="InterPro" id="IPR009000">
    <property type="entry name" value="Transl_B-barrel_sf"/>
</dbReference>
<dbReference type="InterPro" id="IPR031157">
    <property type="entry name" value="G_TR_CS"/>
</dbReference>
<gene>
    <name evidence="8" type="ORF">FHS90_002864</name>
</gene>
<dbReference type="InterPro" id="IPR050100">
    <property type="entry name" value="TRAFAC_GTPase_members"/>
</dbReference>
<dbReference type="GO" id="GO:0004781">
    <property type="term" value="F:sulfate adenylyltransferase (ATP) activity"/>
    <property type="evidence" value="ECO:0007669"/>
    <property type="project" value="UniProtKB-EC"/>
</dbReference>
<dbReference type="GO" id="GO:0003924">
    <property type="term" value="F:GTPase activity"/>
    <property type="evidence" value="ECO:0007669"/>
    <property type="project" value="InterPro"/>
</dbReference>
<sequence>MDILRFLTAGSVDDGKSTLIGRLLYDSKSIMVDQLEAIERSTKNRADGEVDLALLTDGLRAEREQGITIDVAYKYFSTPKRKFIIADAPGHIQYTRNMVTGASNSDLAIILIDARHGVVEQTRRHSIIVSLLNLPHVVVAVNKMDLVNFSEDKYNDIVIDYAQVAKSLGLKNVTFIPISALNGDNIVDKSSAMPWYEGESLLRVLETVEVHEDINLSEGRFPVQYVIRPQTEELHDYRGYAGKIISGIYKKGDKVVVQPSGVESTISAIEIAGEEVEEAFAPQSVVLHLADDVDISRGDVIVKQDAPVQVAQEFEVVLCWMGNTPLVPRNKYLLQINSRTVRAVVKELHYKLNVNTLEKELSPVSAGLNDVVKATIKTASPIAFDSYQKLRSNGGAILIDETSNVTVGACMISTEAKQEEFWPEI</sequence>